<dbReference type="InterPro" id="IPR005031">
    <property type="entry name" value="COQ10_START"/>
</dbReference>
<dbReference type="Pfam" id="PF03364">
    <property type="entry name" value="Polyketide_cyc"/>
    <property type="match status" value="1"/>
</dbReference>
<dbReference type="SUPFAM" id="SSF55961">
    <property type="entry name" value="Bet v1-like"/>
    <property type="match status" value="1"/>
</dbReference>
<feature type="compositionally biased region" description="Basic and acidic residues" evidence="1">
    <location>
        <begin position="267"/>
        <end position="313"/>
    </location>
</feature>
<feature type="compositionally biased region" description="Basic and acidic residues" evidence="1">
    <location>
        <begin position="332"/>
        <end position="356"/>
    </location>
</feature>
<feature type="domain" description="Coenzyme Q-binding protein COQ10 START" evidence="2">
    <location>
        <begin position="121"/>
        <end position="239"/>
    </location>
</feature>
<dbReference type="PANTHER" id="PTHR33824">
    <property type="entry name" value="POLYKETIDE CYCLASE/DEHYDRASE AND LIPID TRANSPORT SUPERFAMILY PROTEIN"/>
    <property type="match status" value="1"/>
</dbReference>
<dbReference type="InterPro" id="IPR047137">
    <property type="entry name" value="ORF3"/>
</dbReference>
<dbReference type="EMBL" id="CP063374">
    <property type="protein sequence ID" value="QOV46640.1"/>
    <property type="molecule type" value="Genomic_DNA"/>
</dbReference>
<dbReference type="PANTHER" id="PTHR33824:SF7">
    <property type="entry name" value="POLYKETIDE CYCLASE_DEHYDRASE AND LIPID TRANSPORT SUPERFAMILY PROTEIN"/>
    <property type="match status" value="1"/>
</dbReference>
<feature type="compositionally biased region" description="Basic and acidic residues" evidence="1">
    <location>
        <begin position="371"/>
        <end position="381"/>
    </location>
</feature>
<name>A0A7M2TD49_STRCW</name>
<feature type="compositionally biased region" description="Acidic residues" evidence="1">
    <location>
        <begin position="357"/>
        <end position="370"/>
    </location>
</feature>
<feature type="region of interest" description="Disordered" evidence="1">
    <location>
        <begin position="267"/>
        <end position="381"/>
    </location>
</feature>
<evidence type="ECO:0000259" key="2">
    <source>
        <dbReference type="Pfam" id="PF03364"/>
    </source>
</evidence>
<dbReference type="RefSeq" id="WP_189698403.1">
    <property type="nucleotide sequence ID" value="NZ_BMTA01000008.1"/>
</dbReference>
<dbReference type="InterPro" id="IPR023393">
    <property type="entry name" value="START-like_dom_sf"/>
</dbReference>
<proteinExistence type="predicted"/>
<accession>A0A7M2TD49</accession>
<feature type="compositionally biased region" description="Acidic residues" evidence="1">
    <location>
        <begin position="314"/>
        <end position="331"/>
    </location>
</feature>
<reference evidence="3 4" key="1">
    <citation type="submission" date="2020-10" db="EMBL/GenBank/DDBJ databases">
        <title>Streptomyces chromofuscus complate genome analysis.</title>
        <authorList>
            <person name="Anwar N."/>
        </authorList>
    </citation>
    <scope>NUCLEOTIDE SEQUENCE [LARGE SCALE GENOMIC DNA]</scope>
    <source>
        <strain evidence="3 4">DSM 40273</strain>
    </source>
</reference>
<protein>
    <submittedName>
        <fullName evidence="3">SRPBCC family protein</fullName>
    </submittedName>
</protein>
<dbReference type="KEGG" id="schf:IPT68_12500"/>
<dbReference type="AlphaFoldDB" id="A0A7M2TD49"/>
<sequence>MTDGKSPVATSVLKGPGANKLVEELGHYAEARLEHTLTGVGHKVGDAANRLGSAHLGPGPLVRVLGKGGKLVGGQVAARAKETAAHAKEAVTDKVKEAVGLKRRSKSGGAKSMTIIEDVDVGVPVREAYNQWTQFAEFGRFAKGVVSVEQKDDTTTQWQAKIAKSNRAWTGTIVEQVPDERIAWTAEGAKGTPNGVVTFHPLGDNLTKVLLVLDYYPKGLVEKTGNLWRAQGRRARLDLKLYRKFVMLRGEATGAWRGEIRKGRVVRGPDEEAEEKDREARGEESEEKEREARGEESEEKARPRDEESAKSREDEDEHEYEDEDEEEDEAQPEDRYDERDEDDRDRRAERDDRADRDDYDYDDEEDEEDEAPKTESRRLPR</sequence>
<dbReference type="Gene3D" id="3.30.530.20">
    <property type="match status" value="1"/>
</dbReference>
<gene>
    <name evidence="3" type="ORF">IPT68_12500</name>
</gene>
<dbReference type="CDD" id="cd07817">
    <property type="entry name" value="SRPBCC_8"/>
    <property type="match status" value="1"/>
</dbReference>
<keyword evidence="4" id="KW-1185">Reference proteome</keyword>
<evidence type="ECO:0000313" key="3">
    <source>
        <dbReference type="EMBL" id="QOV46640.1"/>
    </source>
</evidence>
<dbReference type="Proteomes" id="UP000594008">
    <property type="component" value="Chromosome"/>
</dbReference>
<evidence type="ECO:0000256" key="1">
    <source>
        <dbReference type="SAM" id="MobiDB-lite"/>
    </source>
</evidence>
<evidence type="ECO:0000313" key="4">
    <source>
        <dbReference type="Proteomes" id="UP000594008"/>
    </source>
</evidence>
<organism evidence="3 4">
    <name type="scientific">Streptomyces chromofuscus</name>
    <dbReference type="NCBI Taxonomy" id="42881"/>
    <lineage>
        <taxon>Bacteria</taxon>
        <taxon>Bacillati</taxon>
        <taxon>Actinomycetota</taxon>
        <taxon>Actinomycetes</taxon>
        <taxon>Kitasatosporales</taxon>
        <taxon>Streptomycetaceae</taxon>
        <taxon>Streptomyces</taxon>
    </lineage>
</organism>